<feature type="domain" description="Reverse transcriptase" evidence="1">
    <location>
        <begin position="173"/>
        <end position="333"/>
    </location>
</feature>
<protein>
    <submittedName>
        <fullName evidence="3">Uncharacterized protein LOC118426238</fullName>
    </submittedName>
</protein>
<dbReference type="KEGG" id="bfo:118426238"/>
<dbReference type="OrthoDB" id="447743at2759"/>
<dbReference type="RefSeq" id="XP_035691401.1">
    <property type="nucleotide sequence ID" value="XM_035835508.1"/>
</dbReference>
<evidence type="ECO:0000313" key="2">
    <source>
        <dbReference type="Proteomes" id="UP000001554"/>
    </source>
</evidence>
<dbReference type="GeneID" id="118426238"/>
<evidence type="ECO:0000259" key="1">
    <source>
        <dbReference type="Pfam" id="PF00078"/>
    </source>
</evidence>
<dbReference type="InterPro" id="IPR000477">
    <property type="entry name" value="RT_dom"/>
</dbReference>
<dbReference type="AlphaFoldDB" id="A0A9J7N4G5"/>
<accession>A0A9J7N4G5</accession>
<reference evidence="2" key="1">
    <citation type="journal article" date="2020" name="Nat. Ecol. Evol.">
        <title>Deeply conserved synteny resolves early events in vertebrate evolution.</title>
        <authorList>
            <person name="Simakov O."/>
            <person name="Marletaz F."/>
            <person name="Yue J.X."/>
            <person name="O'Connell B."/>
            <person name="Jenkins J."/>
            <person name="Brandt A."/>
            <person name="Calef R."/>
            <person name="Tung C.H."/>
            <person name="Huang T.K."/>
            <person name="Schmutz J."/>
            <person name="Satoh N."/>
            <person name="Yu J.K."/>
            <person name="Putnam N.H."/>
            <person name="Green R.E."/>
            <person name="Rokhsar D.S."/>
        </authorList>
    </citation>
    <scope>NUCLEOTIDE SEQUENCE [LARGE SCALE GENOMIC DNA]</scope>
    <source>
        <strain evidence="2">S238N-H82</strain>
    </source>
</reference>
<reference evidence="3" key="2">
    <citation type="submission" date="2025-08" db="UniProtKB">
        <authorList>
            <consortium name="RefSeq"/>
        </authorList>
    </citation>
    <scope>IDENTIFICATION</scope>
    <source>
        <strain evidence="3">S238N-H82</strain>
        <tissue evidence="3">Testes</tissue>
    </source>
</reference>
<dbReference type="SUPFAM" id="SSF56672">
    <property type="entry name" value="DNA/RNA polymerases"/>
    <property type="match status" value="1"/>
</dbReference>
<dbReference type="PANTHER" id="PTHR19446">
    <property type="entry name" value="REVERSE TRANSCRIPTASES"/>
    <property type="match status" value="1"/>
</dbReference>
<dbReference type="Pfam" id="PF00078">
    <property type="entry name" value="RVT_1"/>
    <property type="match status" value="1"/>
</dbReference>
<dbReference type="Proteomes" id="UP000001554">
    <property type="component" value="Chromosome 11"/>
</dbReference>
<proteinExistence type="predicted"/>
<sequence length="455" mass="50891">MAPSNAEKEWQQLDEDLEGILESVLAGAAERKIEAMMEIVYSVGVERFGEKPMLGAKTSGKLTASVEEVEIHLRATHGDQHRDSPIEDIEGMEEPAPVYPMDCSEIKLSEVKEVVQKARAGSAPGPSGITYKVYKKCPKLVRRLWKLLKVLWRKEKIPESWKKAEGVFCPKQENSLKIDQFRTISLLSVECKIYFAILAKRLLHFMLRNNYIDTSVQKGGVPGFSGCLEHTSILTQLIQEAKTEKKDLSVVWLDLENAYGSVPHQLIKMALNKCHVPQQACRVISQYLDGLQIRFTVNGNTTAWQSLQRGIITGCTISVILFVAAMNLVMKPAMLEEVERKISRHLRKWLGLPPSFTRLGLYSRTARLQLPFTSVVEEFKVCKTRALMTLEGSKDEKVSQAGVELRSGRKWSVAKAVQEAKSSLRHRDIVGVVAQGRLGLGAGKTDHQCSSYAVT</sequence>
<evidence type="ECO:0000313" key="3">
    <source>
        <dbReference type="RefSeq" id="XP_035691401.1"/>
    </source>
</evidence>
<name>A0A9J7N4G5_BRAFL</name>
<dbReference type="InterPro" id="IPR043502">
    <property type="entry name" value="DNA/RNA_pol_sf"/>
</dbReference>
<organism evidence="2 3">
    <name type="scientific">Branchiostoma floridae</name>
    <name type="common">Florida lancelet</name>
    <name type="synonym">Amphioxus</name>
    <dbReference type="NCBI Taxonomy" id="7739"/>
    <lineage>
        <taxon>Eukaryota</taxon>
        <taxon>Metazoa</taxon>
        <taxon>Chordata</taxon>
        <taxon>Cephalochordata</taxon>
        <taxon>Leptocardii</taxon>
        <taxon>Amphioxiformes</taxon>
        <taxon>Branchiostomatidae</taxon>
        <taxon>Branchiostoma</taxon>
    </lineage>
</organism>
<keyword evidence="2" id="KW-1185">Reference proteome</keyword>
<dbReference type="OMA" id="CSSYAVT"/>
<gene>
    <name evidence="3" type="primary">LOC118426238</name>
</gene>